<feature type="region of interest" description="Disordered" evidence="2">
    <location>
        <begin position="418"/>
        <end position="450"/>
    </location>
</feature>
<dbReference type="Pfam" id="PF04375">
    <property type="entry name" value="HemX"/>
    <property type="match status" value="1"/>
</dbReference>
<dbReference type="PANTHER" id="PTHR38043:SF1">
    <property type="entry name" value="PROTEIN HEMX"/>
    <property type="match status" value="1"/>
</dbReference>
<gene>
    <name evidence="4" type="ORF">CEY11_22215</name>
</gene>
<evidence type="ECO:0000256" key="1">
    <source>
        <dbReference type="SAM" id="Coils"/>
    </source>
</evidence>
<dbReference type="PANTHER" id="PTHR38043">
    <property type="entry name" value="PROTEIN HEMX"/>
    <property type="match status" value="1"/>
</dbReference>
<organism evidence="4 5">
    <name type="scientific">Candidimonas nitroreducens</name>
    <dbReference type="NCBI Taxonomy" id="683354"/>
    <lineage>
        <taxon>Bacteria</taxon>
        <taxon>Pseudomonadati</taxon>
        <taxon>Pseudomonadota</taxon>
        <taxon>Betaproteobacteria</taxon>
        <taxon>Burkholderiales</taxon>
        <taxon>Alcaligenaceae</taxon>
        <taxon>Candidimonas</taxon>
    </lineage>
</organism>
<dbReference type="AlphaFoldDB" id="A0A225LZ66"/>
<evidence type="ECO:0000256" key="2">
    <source>
        <dbReference type="SAM" id="MobiDB-lite"/>
    </source>
</evidence>
<name>A0A225LZ66_9BURK</name>
<evidence type="ECO:0008006" key="6">
    <source>
        <dbReference type="Google" id="ProtNLM"/>
    </source>
</evidence>
<keyword evidence="3" id="KW-0472">Membrane</keyword>
<dbReference type="EMBL" id="NJIH01000015">
    <property type="protein sequence ID" value="OWT54445.1"/>
    <property type="molecule type" value="Genomic_DNA"/>
</dbReference>
<feature type="transmembrane region" description="Helical" evidence="3">
    <location>
        <begin position="71"/>
        <end position="89"/>
    </location>
</feature>
<protein>
    <recommendedName>
        <fullName evidence="6">Heme biosynthesis operon protein HemX</fullName>
    </recommendedName>
</protein>
<feature type="compositionally biased region" description="Polar residues" evidence="2">
    <location>
        <begin position="33"/>
        <end position="45"/>
    </location>
</feature>
<evidence type="ECO:0000313" key="4">
    <source>
        <dbReference type="EMBL" id="OWT54445.1"/>
    </source>
</evidence>
<keyword evidence="3" id="KW-1133">Transmembrane helix</keyword>
<dbReference type="Proteomes" id="UP000214603">
    <property type="component" value="Unassembled WGS sequence"/>
</dbReference>
<comment type="caution">
    <text evidence="4">The sequence shown here is derived from an EMBL/GenBank/DDBJ whole genome shotgun (WGS) entry which is preliminary data.</text>
</comment>
<keyword evidence="5" id="KW-1185">Reference proteome</keyword>
<sequence length="450" mass="48059">MPTGRRRRFRGRFIDRHAARNTILSMTEKRTEINPSGTPAPSDNKPTPDKKPAATQPAGKARGAARTAMRVALAVLVIVAIVLGAGLWYQQRTFKRFSAQLQSSVADASSIASQAREQAQQAVSLAQAQAQQVQALQASLDQSQARYKDLEQAFQTLTDSGSELTLINDVEHLVTIAHQQLALGGNVANAIIALETAQAQLARANRPNLASLQQTINGDLDRLRMAATTDVPMLSQHLDTLGGLIASAPLLVPDAAAPGLPAPAAAAAQAGNPAAASPADTSDASAADRVWWRRAVDGAYTWSTEAWSALRQDMGQFISVRRAADPAALLMSPDQAAQLRQNLRLRVMTAQLALLMRQPGVWKSETQALLQALDTRYDGQAAQTRQARKIAQSLADTAIDVKLPTVDNSLQALQTLRDEQAKQAAQPSQGAADGAAVQPQPQPQSSRLQE</sequence>
<evidence type="ECO:0000256" key="3">
    <source>
        <dbReference type="SAM" id="Phobius"/>
    </source>
</evidence>
<keyword evidence="3" id="KW-0812">Transmembrane</keyword>
<feature type="region of interest" description="Disordered" evidence="2">
    <location>
        <begin position="26"/>
        <end position="61"/>
    </location>
</feature>
<proteinExistence type="predicted"/>
<keyword evidence="1" id="KW-0175">Coiled coil</keyword>
<dbReference type="InterPro" id="IPR007470">
    <property type="entry name" value="HemX"/>
</dbReference>
<reference evidence="5" key="1">
    <citation type="submission" date="2017-06" db="EMBL/GenBank/DDBJ databases">
        <title>Herbaspirillum phytohormonus sp. nov., isolated from the root nodule of Robinia pseudoacacia in lead-zinc mine.</title>
        <authorList>
            <person name="Fan M."/>
            <person name="Lin Y."/>
        </authorList>
    </citation>
    <scope>NUCLEOTIDE SEQUENCE [LARGE SCALE GENOMIC DNA]</scope>
    <source>
        <strain evidence="5">SC-089</strain>
    </source>
</reference>
<accession>A0A225LZ66</accession>
<evidence type="ECO:0000313" key="5">
    <source>
        <dbReference type="Proteomes" id="UP000214603"/>
    </source>
</evidence>
<feature type="coiled-coil region" evidence="1">
    <location>
        <begin position="116"/>
        <end position="160"/>
    </location>
</feature>